<name>A0A3E4V8N1_MEDGN</name>
<dbReference type="Pfam" id="PF08281">
    <property type="entry name" value="Sigma70_r4_2"/>
    <property type="match status" value="1"/>
</dbReference>
<dbReference type="InterPro" id="IPR036388">
    <property type="entry name" value="WH-like_DNA-bd_sf"/>
</dbReference>
<dbReference type="EMBL" id="QSSX01000010">
    <property type="protein sequence ID" value="RGM23796.1"/>
    <property type="molecule type" value="Genomic_DNA"/>
</dbReference>
<dbReference type="GO" id="GO:0003677">
    <property type="term" value="F:DNA binding"/>
    <property type="evidence" value="ECO:0007669"/>
    <property type="project" value="InterPro"/>
</dbReference>
<dbReference type="SUPFAM" id="SSF88659">
    <property type="entry name" value="Sigma3 and sigma4 domains of RNA polymerase sigma factors"/>
    <property type="match status" value="1"/>
</dbReference>
<protein>
    <submittedName>
        <fullName evidence="2">Sigma-70 family RNA polymerase sigma factor</fullName>
    </submittedName>
</protein>
<dbReference type="RefSeq" id="WP_118038748.1">
    <property type="nucleotide sequence ID" value="NZ_JAQEAP010000030.1"/>
</dbReference>
<comment type="caution">
    <text evidence="2">The sequence shown here is derived from an EMBL/GenBank/DDBJ whole genome shotgun (WGS) entry which is preliminary data.</text>
</comment>
<evidence type="ECO:0000313" key="2">
    <source>
        <dbReference type="EMBL" id="RGM23796.1"/>
    </source>
</evidence>
<dbReference type="Proteomes" id="UP000260808">
    <property type="component" value="Unassembled WGS sequence"/>
</dbReference>
<feature type="domain" description="RNA polymerase sigma factor 70 region 4 type 2" evidence="1">
    <location>
        <begin position="79"/>
        <end position="111"/>
    </location>
</feature>
<reference evidence="2 3" key="1">
    <citation type="submission" date="2018-08" db="EMBL/GenBank/DDBJ databases">
        <title>A genome reference for cultivated species of the human gut microbiota.</title>
        <authorList>
            <person name="Zou Y."/>
            <person name="Xue W."/>
            <person name="Luo G."/>
        </authorList>
    </citation>
    <scope>NUCLEOTIDE SEQUENCE [LARGE SCALE GENOMIC DNA]</scope>
    <source>
        <strain evidence="2 3">TF01-20-2</strain>
    </source>
</reference>
<gene>
    <name evidence="2" type="ORF">DXC31_05645</name>
</gene>
<dbReference type="Gene3D" id="1.10.10.10">
    <property type="entry name" value="Winged helix-like DNA-binding domain superfamily/Winged helix DNA-binding domain"/>
    <property type="match status" value="1"/>
</dbReference>
<dbReference type="GO" id="GO:0016987">
    <property type="term" value="F:sigma factor activity"/>
    <property type="evidence" value="ECO:0007669"/>
    <property type="project" value="InterPro"/>
</dbReference>
<dbReference type="GO" id="GO:0006352">
    <property type="term" value="P:DNA-templated transcription initiation"/>
    <property type="evidence" value="ECO:0007669"/>
    <property type="project" value="InterPro"/>
</dbReference>
<evidence type="ECO:0000259" key="1">
    <source>
        <dbReference type="Pfam" id="PF08281"/>
    </source>
</evidence>
<dbReference type="AlphaFoldDB" id="A0A3E4V8N1"/>
<accession>A0A3E4V8N1</accession>
<sequence length="136" mass="16468">MKLNRQEKEIVRRKFCTYCIKVLHGEALNYLDELDRQREREVIFSELLKKDLDALYCCDDYDMADYFTVMGRQVPVRDEWISMALKKLPVKKREIILMLYFLNMTEKEIADCLKLVQSIIHYHKDDSLRLLRKLME</sequence>
<dbReference type="InterPro" id="IPR013324">
    <property type="entry name" value="RNA_pol_sigma_r3/r4-like"/>
</dbReference>
<proteinExistence type="predicted"/>
<dbReference type="InterPro" id="IPR013249">
    <property type="entry name" value="RNA_pol_sigma70_r4_t2"/>
</dbReference>
<evidence type="ECO:0000313" key="3">
    <source>
        <dbReference type="Proteomes" id="UP000260808"/>
    </source>
</evidence>
<organism evidence="2 3">
    <name type="scientific">Mediterraneibacter gnavus</name>
    <name type="common">Ruminococcus gnavus</name>
    <dbReference type="NCBI Taxonomy" id="33038"/>
    <lineage>
        <taxon>Bacteria</taxon>
        <taxon>Bacillati</taxon>
        <taxon>Bacillota</taxon>
        <taxon>Clostridia</taxon>
        <taxon>Lachnospirales</taxon>
        <taxon>Lachnospiraceae</taxon>
        <taxon>Mediterraneibacter</taxon>
    </lineage>
</organism>